<dbReference type="KEGG" id="sawl:NGM29_16275"/>
<reference evidence="1" key="1">
    <citation type="submission" date="2022-06" db="EMBL/GenBank/DDBJ databases">
        <title>Diverse halophilic archaea isolated from saline environments.</title>
        <authorList>
            <person name="Cui H.-L."/>
        </authorList>
    </citation>
    <scope>NUCLEOTIDE SEQUENCE</scope>
    <source>
        <strain evidence="1">WLHS1</strain>
    </source>
</reference>
<proteinExistence type="predicted"/>
<dbReference type="GeneID" id="73291635"/>
<evidence type="ECO:0000313" key="1">
    <source>
        <dbReference type="EMBL" id="UTF53304.1"/>
    </source>
</evidence>
<accession>A0A9E7ST53</accession>
<dbReference type="EMBL" id="CP100355">
    <property type="protein sequence ID" value="UTF53304.1"/>
    <property type="molecule type" value="Genomic_DNA"/>
</dbReference>
<evidence type="ECO:0000313" key="2">
    <source>
        <dbReference type="Proteomes" id="UP001056855"/>
    </source>
</evidence>
<dbReference type="AlphaFoldDB" id="A0A9E7ST53"/>
<protein>
    <submittedName>
        <fullName evidence="1">Uncharacterized protein</fullName>
    </submittedName>
</protein>
<dbReference type="Proteomes" id="UP001056855">
    <property type="component" value="Chromosome"/>
</dbReference>
<keyword evidence="2" id="KW-1185">Reference proteome</keyword>
<dbReference type="RefSeq" id="WP_254157647.1">
    <property type="nucleotide sequence ID" value="NZ_CP100355.1"/>
</dbReference>
<gene>
    <name evidence="1" type="ORF">NGM29_16275</name>
</gene>
<sequence>MASRDQASGDRCAHLGQRETVPELGVMTRERGAVVTVASLPAVAPLPTVASDERRPRRLLTNPIDTAITNVETDTPRIHSDATRNGMRGPSR</sequence>
<organism evidence="1 2">
    <name type="scientific">Natronosalvus rutilus</name>
    <dbReference type="NCBI Taxonomy" id="2953753"/>
    <lineage>
        <taxon>Archaea</taxon>
        <taxon>Methanobacteriati</taxon>
        <taxon>Methanobacteriota</taxon>
        <taxon>Stenosarchaea group</taxon>
        <taxon>Halobacteria</taxon>
        <taxon>Halobacteriales</taxon>
        <taxon>Natrialbaceae</taxon>
        <taxon>Natronosalvus</taxon>
    </lineage>
</organism>
<name>A0A9E7ST53_9EURY</name>